<keyword evidence="2" id="KW-0325">Glycoprotein</keyword>
<dbReference type="RefSeq" id="XP_025431182.1">
    <property type="nucleotide sequence ID" value="XM_025578126.1"/>
</dbReference>
<dbReference type="EMBL" id="KZ821233">
    <property type="protein sequence ID" value="PYH45200.1"/>
    <property type="molecule type" value="Genomic_DNA"/>
</dbReference>
<keyword evidence="4" id="KW-1185">Reference proteome</keyword>
<dbReference type="InterPro" id="IPR029052">
    <property type="entry name" value="Metallo-depent_PP-like"/>
</dbReference>
<accession>A0A318ZMS6</accession>
<dbReference type="OrthoDB" id="282973at2759"/>
<dbReference type="STRING" id="1450539.A0A318ZMS6"/>
<name>A0A318ZMS6_9EURO</name>
<dbReference type="GeneID" id="37079355"/>
<evidence type="ECO:0000256" key="2">
    <source>
        <dbReference type="ARBA" id="ARBA00023180"/>
    </source>
</evidence>
<gene>
    <name evidence="3" type="ORF">BP01DRAFT_392144</name>
</gene>
<proteinExistence type="predicted"/>
<reference evidence="3 4" key="1">
    <citation type="submission" date="2016-12" db="EMBL/GenBank/DDBJ databases">
        <title>The genomes of Aspergillus section Nigri reveals drivers in fungal speciation.</title>
        <authorList>
            <consortium name="DOE Joint Genome Institute"/>
            <person name="Vesth T.C."/>
            <person name="Nybo J."/>
            <person name="Theobald S."/>
            <person name="Brandl J."/>
            <person name="Frisvad J.C."/>
            <person name="Nielsen K.F."/>
            <person name="Lyhne E.K."/>
            <person name="Kogle M.E."/>
            <person name="Kuo A."/>
            <person name="Riley R."/>
            <person name="Clum A."/>
            <person name="Nolan M."/>
            <person name="Lipzen A."/>
            <person name="Salamov A."/>
            <person name="Henrissat B."/>
            <person name="Wiebenga A."/>
            <person name="De Vries R.P."/>
            <person name="Grigoriev I.V."/>
            <person name="Mortensen U.H."/>
            <person name="Andersen M.R."/>
            <person name="Baker S.E."/>
        </authorList>
    </citation>
    <scope>NUCLEOTIDE SEQUENCE [LARGE SCALE GENOMIC DNA]</scope>
    <source>
        <strain evidence="3 4">JOP 1030-1</strain>
    </source>
</reference>
<dbReference type="SUPFAM" id="SSF56300">
    <property type="entry name" value="Metallo-dependent phosphatases"/>
    <property type="match status" value="1"/>
</dbReference>
<dbReference type="AlphaFoldDB" id="A0A318ZMS6"/>
<dbReference type="PANTHER" id="PTHR10340:SF34">
    <property type="entry name" value="SPHINGOMYELIN PHOSPHODIESTERASE"/>
    <property type="match status" value="1"/>
</dbReference>
<organism evidence="3 4">
    <name type="scientific">Aspergillus saccharolyticus JOP 1030-1</name>
    <dbReference type="NCBI Taxonomy" id="1450539"/>
    <lineage>
        <taxon>Eukaryota</taxon>
        <taxon>Fungi</taxon>
        <taxon>Dikarya</taxon>
        <taxon>Ascomycota</taxon>
        <taxon>Pezizomycotina</taxon>
        <taxon>Eurotiomycetes</taxon>
        <taxon>Eurotiomycetidae</taxon>
        <taxon>Eurotiales</taxon>
        <taxon>Aspergillaceae</taxon>
        <taxon>Aspergillus</taxon>
        <taxon>Aspergillus subgen. Circumdati</taxon>
    </lineage>
</organism>
<evidence type="ECO:0000313" key="4">
    <source>
        <dbReference type="Proteomes" id="UP000248349"/>
    </source>
</evidence>
<dbReference type="GO" id="GO:0008081">
    <property type="term" value="F:phosphoric diester hydrolase activity"/>
    <property type="evidence" value="ECO:0007669"/>
    <property type="project" value="TreeGrafter"/>
</dbReference>
<dbReference type="PANTHER" id="PTHR10340">
    <property type="entry name" value="SPHINGOMYELIN PHOSPHODIESTERASE"/>
    <property type="match status" value="1"/>
</dbReference>
<protein>
    <submittedName>
        <fullName evidence="3">Uncharacterized protein</fullName>
    </submittedName>
</protein>
<sequence length="136" mass="15739">MRYYRSNILSYTTPQPRTLLSQFEWLTKELHQAELHGQRVWLLAHVPPGNSHILPCYDRALHRMIIRFRFTITAQPTLPDKTSGSLPASRPSCAGPAFRIYDVDPATWEVVHSTVYVMDHLRGVTVAPFSRNSHRW</sequence>
<dbReference type="Proteomes" id="UP000248349">
    <property type="component" value="Unassembled WGS sequence"/>
</dbReference>
<keyword evidence="1" id="KW-0378">Hydrolase</keyword>
<evidence type="ECO:0000256" key="1">
    <source>
        <dbReference type="ARBA" id="ARBA00022801"/>
    </source>
</evidence>
<evidence type="ECO:0000313" key="3">
    <source>
        <dbReference type="EMBL" id="PYH45200.1"/>
    </source>
</evidence>